<accession>B8G851</accession>
<dbReference type="AlphaFoldDB" id="B8G851"/>
<dbReference type="GO" id="GO:0071555">
    <property type="term" value="P:cell wall organization"/>
    <property type="evidence" value="ECO:0007669"/>
    <property type="project" value="UniProtKB-KW"/>
</dbReference>
<dbReference type="OrthoDB" id="9801055at2"/>
<dbReference type="NCBIfam" id="TIGR00067">
    <property type="entry name" value="glut_race"/>
    <property type="match status" value="1"/>
</dbReference>
<dbReference type="GO" id="GO:0008360">
    <property type="term" value="P:regulation of cell shape"/>
    <property type="evidence" value="ECO:0007669"/>
    <property type="project" value="UniProtKB-KW"/>
</dbReference>
<evidence type="ECO:0000256" key="7">
    <source>
        <dbReference type="HAMAP-Rule" id="MF_00258"/>
    </source>
</evidence>
<gene>
    <name evidence="7" type="primary">murI</name>
    <name evidence="8" type="ordered locus">Cagg_3247</name>
</gene>
<dbReference type="PANTHER" id="PTHR21198">
    <property type="entry name" value="GLUTAMATE RACEMASE"/>
    <property type="match status" value="1"/>
</dbReference>
<sequence>MIGIFDSGLGGLTVTRAIHERLPTADLLYLADSAYCPYGPRPVEEIRARALACGQWLVEQGAQIVVVACNTATAAAIEVLRSTLPVPVVGMEPGVKPAVAATRRGKVAVMATSGTLASDRFRALINAYAAEVEVYALACPDLVEQVEAGAIADEYTKTLIANHLAAAADADVIVLGCTHFPPLTPLIRACAGPEVTIIDTGPAVAAQTARIAERIGLPRGEGTLRCFTTGDPEAIAQALVHVWGEPLPLTAVRIESVPTAPSLVIC</sequence>
<organism evidence="8 9">
    <name type="scientific">Chloroflexus aggregans (strain MD-66 / DSM 9485)</name>
    <dbReference type="NCBI Taxonomy" id="326427"/>
    <lineage>
        <taxon>Bacteria</taxon>
        <taxon>Bacillati</taxon>
        <taxon>Chloroflexota</taxon>
        <taxon>Chloroflexia</taxon>
        <taxon>Chloroflexales</taxon>
        <taxon>Chloroflexineae</taxon>
        <taxon>Chloroflexaceae</taxon>
        <taxon>Chloroflexus</taxon>
    </lineage>
</organism>
<evidence type="ECO:0000256" key="5">
    <source>
        <dbReference type="ARBA" id="ARBA00023235"/>
    </source>
</evidence>
<evidence type="ECO:0000313" key="9">
    <source>
        <dbReference type="Proteomes" id="UP000002508"/>
    </source>
</evidence>
<dbReference type="STRING" id="326427.Cagg_3247"/>
<keyword evidence="5 7" id="KW-0413">Isomerase</keyword>
<dbReference type="Pfam" id="PF01177">
    <property type="entry name" value="Asp_Glu_race"/>
    <property type="match status" value="1"/>
</dbReference>
<evidence type="ECO:0000256" key="3">
    <source>
        <dbReference type="ARBA" id="ARBA00022960"/>
    </source>
</evidence>
<dbReference type="PANTHER" id="PTHR21198:SF2">
    <property type="entry name" value="GLUTAMATE RACEMASE"/>
    <property type="match status" value="1"/>
</dbReference>
<dbReference type="GO" id="GO:0009252">
    <property type="term" value="P:peptidoglycan biosynthetic process"/>
    <property type="evidence" value="ECO:0007669"/>
    <property type="project" value="UniProtKB-UniRule"/>
</dbReference>
<dbReference type="UniPathway" id="UPA00219"/>
<dbReference type="InterPro" id="IPR001920">
    <property type="entry name" value="Asp/Glu_race"/>
</dbReference>
<feature type="active site" description="Proton donor/acceptor" evidence="7">
    <location>
        <position position="69"/>
    </location>
</feature>
<evidence type="ECO:0000256" key="4">
    <source>
        <dbReference type="ARBA" id="ARBA00022984"/>
    </source>
</evidence>
<dbReference type="PROSITE" id="PS00924">
    <property type="entry name" value="ASP_GLU_RACEMASE_2"/>
    <property type="match status" value="1"/>
</dbReference>
<comment type="catalytic activity">
    <reaction evidence="1 7">
        <text>L-glutamate = D-glutamate</text>
        <dbReference type="Rhea" id="RHEA:12813"/>
        <dbReference type="ChEBI" id="CHEBI:29985"/>
        <dbReference type="ChEBI" id="CHEBI:29986"/>
        <dbReference type="EC" id="5.1.1.3"/>
    </reaction>
</comment>
<dbReference type="InterPro" id="IPR033134">
    <property type="entry name" value="Asp/Glu_racemase_AS_2"/>
</dbReference>
<feature type="binding site" evidence="7">
    <location>
        <begin position="38"/>
        <end position="39"/>
    </location>
    <ligand>
        <name>substrate</name>
    </ligand>
</feature>
<evidence type="ECO:0000313" key="8">
    <source>
        <dbReference type="EMBL" id="ACL26105.1"/>
    </source>
</evidence>
<dbReference type="SUPFAM" id="SSF53681">
    <property type="entry name" value="Aspartate/glutamate racemase"/>
    <property type="match status" value="2"/>
</dbReference>
<dbReference type="eggNOG" id="COG0796">
    <property type="taxonomic scope" value="Bacteria"/>
</dbReference>
<feature type="active site" description="Proton donor/acceptor" evidence="7">
    <location>
        <position position="177"/>
    </location>
</feature>
<dbReference type="InterPro" id="IPR004391">
    <property type="entry name" value="Glu_race"/>
</dbReference>
<dbReference type="EMBL" id="CP001337">
    <property type="protein sequence ID" value="ACL26105.1"/>
    <property type="molecule type" value="Genomic_DNA"/>
</dbReference>
<dbReference type="HOGENOM" id="CLU_052344_1_0_0"/>
<keyword evidence="3 7" id="KW-0133">Cell shape</keyword>
<evidence type="ECO:0000256" key="6">
    <source>
        <dbReference type="ARBA" id="ARBA00023316"/>
    </source>
</evidence>
<dbReference type="InterPro" id="IPR015942">
    <property type="entry name" value="Asp/Glu/hydantoin_racemase"/>
</dbReference>
<keyword evidence="9" id="KW-1185">Reference proteome</keyword>
<comment type="function">
    <text evidence="7">Provides the (R)-glutamate required for cell wall biosynthesis.</text>
</comment>
<feature type="binding site" evidence="7">
    <location>
        <begin position="70"/>
        <end position="71"/>
    </location>
    <ligand>
        <name>substrate</name>
    </ligand>
</feature>
<dbReference type="KEGG" id="cag:Cagg_3247"/>
<dbReference type="FunFam" id="3.40.50.1860:FF:000001">
    <property type="entry name" value="Glutamate racemase"/>
    <property type="match status" value="1"/>
</dbReference>
<feature type="binding site" evidence="7">
    <location>
        <begin position="6"/>
        <end position="7"/>
    </location>
    <ligand>
        <name>substrate</name>
    </ligand>
</feature>
<keyword evidence="4 7" id="KW-0573">Peptidoglycan synthesis</keyword>
<dbReference type="PROSITE" id="PS00923">
    <property type="entry name" value="ASP_GLU_RACEMASE_1"/>
    <property type="match status" value="1"/>
</dbReference>
<evidence type="ECO:0000256" key="2">
    <source>
        <dbReference type="ARBA" id="ARBA00013090"/>
    </source>
</evidence>
<reference evidence="8" key="1">
    <citation type="submission" date="2008-12" db="EMBL/GenBank/DDBJ databases">
        <title>Complete sequence of Chloroflexus aggregans DSM 9485.</title>
        <authorList>
            <consortium name="US DOE Joint Genome Institute"/>
            <person name="Lucas S."/>
            <person name="Copeland A."/>
            <person name="Lapidus A."/>
            <person name="Glavina del Rio T."/>
            <person name="Dalin E."/>
            <person name="Tice H."/>
            <person name="Pitluck S."/>
            <person name="Foster B."/>
            <person name="Larimer F."/>
            <person name="Land M."/>
            <person name="Hauser L."/>
            <person name="Kyrpides N."/>
            <person name="Mikhailova N."/>
            <person name="Bryant D."/>
            <person name="Richardson P."/>
        </authorList>
    </citation>
    <scope>NUCLEOTIDE SEQUENCE</scope>
    <source>
        <strain evidence="8">DSM 9485</strain>
    </source>
</reference>
<dbReference type="Gene3D" id="3.40.50.1860">
    <property type="match status" value="2"/>
</dbReference>
<dbReference type="HAMAP" id="MF_00258">
    <property type="entry name" value="Glu_racemase"/>
    <property type="match status" value="1"/>
</dbReference>
<name>B8G851_CHLAD</name>
<dbReference type="Proteomes" id="UP000002508">
    <property type="component" value="Chromosome"/>
</dbReference>
<keyword evidence="6 7" id="KW-0961">Cell wall biogenesis/degradation</keyword>
<dbReference type="RefSeq" id="WP_015941952.1">
    <property type="nucleotide sequence ID" value="NC_011831.1"/>
</dbReference>
<feature type="binding site" evidence="7">
    <location>
        <begin position="178"/>
        <end position="179"/>
    </location>
    <ligand>
        <name>substrate</name>
    </ligand>
</feature>
<evidence type="ECO:0000256" key="1">
    <source>
        <dbReference type="ARBA" id="ARBA00001602"/>
    </source>
</evidence>
<protein>
    <recommendedName>
        <fullName evidence="2 7">Glutamate racemase</fullName>
        <ecNumber evidence="2 7">5.1.1.3</ecNumber>
    </recommendedName>
</protein>
<dbReference type="GO" id="GO:0008881">
    <property type="term" value="F:glutamate racemase activity"/>
    <property type="evidence" value="ECO:0007669"/>
    <property type="project" value="UniProtKB-UniRule"/>
</dbReference>
<comment type="similarity">
    <text evidence="7">Belongs to the aspartate/glutamate racemases family.</text>
</comment>
<dbReference type="InterPro" id="IPR018187">
    <property type="entry name" value="Asp/Glu_racemase_AS_1"/>
</dbReference>
<proteinExistence type="inferred from homology"/>
<comment type="pathway">
    <text evidence="7">Cell wall biogenesis; peptidoglycan biosynthesis.</text>
</comment>
<dbReference type="EC" id="5.1.1.3" evidence="2 7"/>